<keyword evidence="1" id="KW-0812">Transmembrane</keyword>
<comment type="caution">
    <text evidence="2">The sequence shown here is derived from an EMBL/GenBank/DDBJ whole genome shotgun (WGS) entry which is preliminary data.</text>
</comment>
<feature type="transmembrane region" description="Helical" evidence="1">
    <location>
        <begin position="81"/>
        <end position="99"/>
    </location>
</feature>
<feature type="transmembrane region" description="Helical" evidence="1">
    <location>
        <begin position="50"/>
        <end position="69"/>
    </location>
</feature>
<dbReference type="EMBL" id="JACHHP010000007">
    <property type="protein sequence ID" value="MBB5209655.1"/>
    <property type="molecule type" value="Genomic_DNA"/>
</dbReference>
<keyword evidence="1" id="KW-0472">Membrane</keyword>
<dbReference type="Proteomes" id="UP000521199">
    <property type="component" value="Unassembled WGS sequence"/>
</dbReference>
<protein>
    <submittedName>
        <fullName evidence="2">Uncharacterized protein</fullName>
    </submittedName>
</protein>
<name>A0A7W8DA92_9GAMM</name>
<organism evidence="2 3">
    <name type="scientific">Chiayiivirga flava</name>
    <dbReference type="NCBI Taxonomy" id="659595"/>
    <lineage>
        <taxon>Bacteria</taxon>
        <taxon>Pseudomonadati</taxon>
        <taxon>Pseudomonadota</taxon>
        <taxon>Gammaproteobacteria</taxon>
        <taxon>Lysobacterales</taxon>
        <taxon>Lysobacteraceae</taxon>
        <taxon>Chiayiivirga</taxon>
    </lineage>
</organism>
<evidence type="ECO:0000313" key="3">
    <source>
        <dbReference type="Proteomes" id="UP000521199"/>
    </source>
</evidence>
<keyword evidence="3" id="KW-1185">Reference proteome</keyword>
<feature type="transmembrane region" description="Helical" evidence="1">
    <location>
        <begin position="156"/>
        <end position="179"/>
    </location>
</feature>
<reference evidence="2 3" key="1">
    <citation type="submission" date="2020-08" db="EMBL/GenBank/DDBJ databases">
        <title>Genomic Encyclopedia of Type Strains, Phase IV (KMG-IV): sequencing the most valuable type-strain genomes for metagenomic binning, comparative biology and taxonomic classification.</title>
        <authorList>
            <person name="Goeker M."/>
        </authorList>
    </citation>
    <scope>NUCLEOTIDE SEQUENCE [LARGE SCALE GENOMIC DNA]</scope>
    <source>
        <strain evidence="2 3">DSM 24163</strain>
    </source>
</reference>
<dbReference type="RefSeq" id="WP_183962187.1">
    <property type="nucleotide sequence ID" value="NZ_JACHHP010000007.1"/>
</dbReference>
<gene>
    <name evidence="2" type="ORF">HNQ52_003227</name>
</gene>
<evidence type="ECO:0000256" key="1">
    <source>
        <dbReference type="SAM" id="Phobius"/>
    </source>
</evidence>
<feature type="transmembrane region" description="Helical" evidence="1">
    <location>
        <begin position="105"/>
        <end position="124"/>
    </location>
</feature>
<feature type="transmembrane region" description="Helical" evidence="1">
    <location>
        <begin position="131"/>
        <end position="150"/>
    </location>
</feature>
<feature type="transmembrane region" description="Helical" evidence="1">
    <location>
        <begin position="20"/>
        <end position="38"/>
    </location>
</feature>
<evidence type="ECO:0000313" key="2">
    <source>
        <dbReference type="EMBL" id="MBB5209655.1"/>
    </source>
</evidence>
<keyword evidence="1" id="KW-1133">Transmembrane helix</keyword>
<dbReference type="AlphaFoldDB" id="A0A7W8DA92"/>
<accession>A0A7W8DA92</accession>
<sequence>MRPGPSVSDTTDGWRRWRFAMWAGAAALLVLPLIAMRFTREVDWDGVDFLVAGGLLAAACGAVELGLSLSRDLRYRAATGVGVLAGLLLVWANLAVGVIGDGASAVNLAVFAVPLVAFVGACVARFRARGMAIAMGVTAIAQAVFLPLAAGAGDAAAMVPIGVIVVLWLASAALFLAAARVR</sequence>
<proteinExistence type="predicted"/>